<dbReference type="OrthoDB" id="273345at2759"/>
<keyword evidence="4" id="KW-1185">Reference proteome</keyword>
<evidence type="ECO:0000259" key="2">
    <source>
        <dbReference type="Pfam" id="PF10354"/>
    </source>
</evidence>
<comment type="caution">
    <text evidence="3">The sequence shown here is derived from an EMBL/GenBank/DDBJ whole genome shotgun (WGS) entry which is preliminary data.</text>
</comment>
<feature type="compositionally biased region" description="Basic and acidic residues" evidence="1">
    <location>
        <begin position="389"/>
        <end position="401"/>
    </location>
</feature>
<gene>
    <name evidence="3" type="ORF">DERYTH_LOCUS3615</name>
</gene>
<dbReference type="PANTHER" id="PTHR11538">
    <property type="entry name" value="PHENYLALANYL-TRNA SYNTHETASE"/>
    <property type="match status" value="1"/>
</dbReference>
<accession>A0A9N9A2P1</accession>
<proteinExistence type="predicted"/>
<name>A0A9N9A2P1_9GLOM</name>
<dbReference type="GO" id="GO:0070475">
    <property type="term" value="P:rRNA base methylation"/>
    <property type="evidence" value="ECO:0007669"/>
    <property type="project" value="InterPro"/>
</dbReference>
<dbReference type="Proteomes" id="UP000789405">
    <property type="component" value="Unassembled WGS sequence"/>
</dbReference>
<organism evidence="3 4">
    <name type="scientific">Dentiscutata erythropus</name>
    <dbReference type="NCBI Taxonomy" id="1348616"/>
    <lineage>
        <taxon>Eukaryota</taxon>
        <taxon>Fungi</taxon>
        <taxon>Fungi incertae sedis</taxon>
        <taxon>Mucoromycota</taxon>
        <taxon>Glomeromycotina</taxon>
        <taxon>Glomeromycetes</taxon>
        <taxon>Diversisporales</taxon>
        <taxon>Gigasporaceae</taxon>
        <taxon>Dentiscutata</taxon>
    </lineage>
</organism>
<feature type="region of interest" description="Disordered" evidence="1">
    <location>
        <begin position="387"/>
        <end position="437"/>
    </location>
</feature>
<dbReference type="GO" id="GO:0070042">
    <property type="term" value="F:rRNA (uridine-N3-)-methyltransferase activity"/>
    <property type="evidence" value="ECO:0007669"/>
    <property type="project" value="InterPro"/>
</dbReference>
<evidence type="ECO:0000256" key="1">
    <source>
        <dbReference type="SAM" id="MobiDB-lite"/>
    </source>
</evidence>
<dbReference type="PANTHER" id="PTHR11538:SF26">
    <property type="entry name" value="FERREDOXIN-FOLD ANTICODON-BINDING DOMAIN-CONTAINING PROTEIN 1"/>
    <property type="match status" value="1"/>
</dbReference>
<dbReference type="InterPro" id="IPR019446">
    <property type="entry name" value="BMT5-like"/>
</dbReference>
<reference evidence="3" key="1">
    <citation type="submission" date="2021-06" db="EMBL/GenBank/DDBJ databases">
        <authorList>
            <person name="Kallberg Y."/>
            <person name="Tangrot J."/>
            <person name="Rosling A."/>
        </authorList>
    </citation>
    <scope>NUCLEOTIDE SEQUENCE</scope>
    <source>
        <strain evidence="3">MA453B</strain>
    </source>
</reference>
<feature type="region of interest" description="Disordered" evidence="1">
    <location>
        <begin position="709"/>
        <end position="729"/>
    </location>
</feature>
<dbReference type="GO" id="GO:0005737">
    <property type="term" value="C:cytoplasm"/>
    <property type="evidence" value="ECO:0007669"/>
    <property type="project" value="TreeGrafter"/>
</dbReference>
<evidence type="ECO:0000313" key="4">
    <source>
        <dbReference type="Proteomes" id="UP000789405"/>
    </source>
</evidence>
<dbReference type="Pfam" id="PF10354">
    <property type="entry name" value="BMT5-like"/>
    <property type="match status" value="1"/>
</dbReference>
<protein>
    <submittedName>
        <fullName evidence="3">25085_t:CDS:1</fullName>
    </submittedName>
</protein>
<dbReference type="EMBL" id="CAJVPY010001294">
    <property type="protein sequence ID" value="CAG8515746.1"/>
    <property type="molecule type" value="Genomic_DNA"/>
</dbReference>
<feature type="compositionally biased region" description="Low complexity" evidence="1">
    <location>
        <begin position="403"/>
        <end position="437"/>
    </location>
</feature>
<sequence>MFVDHRSIIAWSRDIIVSAETWCYDTNDPLNQDDRTPASCPAVTETDLNTFHDVAISPDFNSSNMFEIIFTCDPSANQTTCDKAKDSFVRAGEIFSSILLLNTPIIINASLKPLADNTILGSAAPARLLPLKCKDHKIRSFPQSLVKQFQLSTHPEYSSNDIIAVFNSEADFYFENDTTINPDQIGFLELITHEIVHGLGLVTNWNPLLNSNVTTELTPRLNLTSSVTDPTQPLIYYGFIETIFDQFIVTSEGNKFSNFTEKLNKFTPYGTKFKDQSAFINAFINSPQYAIAQMVLNYSQTTNSMVFLANPHSELIWLENDINPYTKGSSISHFSMAIYDNTTDFLMTYLQHPGRSFETALQENNATCIIGPKLIYLLETIGYATPNHPDPEKPSPIDHPAKNQTTKSKSTNNNYTTPTSSLSTSQPTSSSVLSNTSNTGSNIVSNNWINLVLCLCLSVGGWDKVTATSRTLHPYTKLKPSSNVRKQIKPPPYHPDDYILLVGEGNFSFARTLAESILHTGHKIIATSYDTKEIMTKKYDDAQSNIDIFIECGGQVLYKVDATKLENCKELKNKRFDKIVFNFPHTGIKDQDRNIIANQLLIHSFLTSSLNFLTSRKLYSDSKDGEIHITMKTGVPYDHWNIRKLVKSIESLGIKESFEFDPNLYPGYEHRRTLGFKEGVSKKGNEEILEKKPRTFVIVMKEVLLEEERKRKDDANDEDDDSLVIKSKK</sequence>
<feature type="domain" description="25S rRNA (uridine-N(3))-methyltransferase BMT5-like" evidence="2">
    <location>
        <begin position="500"/>
        <end position="672"/>
    </location>
</feature>
<dbReference type="AlphaFoldDB" id="A0A9N9A2P1"/>
<evidence type="ECO:0000313" key="3">
    <source>
        <dbReference type="EMBL" id="CAG8515746.1"/>
    </source>
</evidence>